<dbReference type="Pfam" id="PF07110">
    <property type="entry name" value="EthD"/>
    <property type="match status" value="1"/>
</dbReference>
<dbReference type="RefSeq" id="WP_101177460.1">
    <property type="nucleotide sequence ID" value="NZ_PISE01000025.1"/>
</dbReference>
<dbReference type="Gene3D" id="3.30.70.100">
    <property type="match status" value="1"/>
</dbReference>
<dbReference type="InterPro" id="IPR009799">
    <property type="entry name" value="EthD_dom"/>
</dbReference>
<sequence>MHSIMFIFKRKPDLTIEEFYYHYEHVHGPIAKKLPGLVEYRQHQTRAAGQGDGGYVGEANQYDAVSVYTFESAEAAESAWISAIGDEVEEDTQKLIDTATMITLPVTVRNIF</sequence>
<keyword evidence="3" id="KW-1185">Reference proteome</keyword>
<feature type="domain" description="EthD" evidence="1">
    <location>
        <begin position="11"/>
        <end position="98"/>
    </location>
</feature>
<evidence type="ECO:0000259" key="1">
    <source>
        <dbReference type="Pfam" id="PF07110"/>
    </source>
</evidence>
<dbReference type="AlphaFoldDB" id="A0A2N0Z1G8"/>
<name>A0A2N0Z1G8_9BACI</name>
<dbReference type="GO" id="GO:0016491">
    <property type="term" value="F:oxidoreductase activity"/>
    <property type="evidence" value="ECO:0007669"/>
    <property type="project" value="InterPro"/>
</dbReference>
<gene>
    <name evidence="2" type="ORF">CWS01_12100</name>
</gene>
<evidence type="ECO:0000313" key="3">
    <source>
        <dbReference type="Proteomes" id="UP000233375"/>
    </source>
</evidence>
<evidence type="ECO:0000313" key="2">
    <source>
        <dbReference type="EMBL" id="PKG23354.1"/>
    </source>
</evidence>
<dbReference type="SUPFAM" id="SSF54909">
    <property type="entry name" value="Dimeric alpha+beta barrel"/>
    <property type="match status" value="1"/>
</dbReference>
<protein>
    <recommendedName>
        <fullName evidence="1">EthD domain-containing protein</fullName>
    </recommendedName>
</protein>
<dbReference type="NCBIfam" id="TIGR02118">
    <property type="entry name" value="EthD family reductase"/>
    <property type="match status" value="1"/>
</dbReference>
<comment type="caution">
    <text evidence="2">The sequence shown here is derived from an EMBL/GenBank/DDBJ whole genome shotgun (WGS) entry which is preliminary data.</text>
</comment>
<dbReference type="EMBL" id="PISE01000025">
    <property type="protein sequence ID" value="PKG23354.1"/>
    <property type="molecule type" value="Genomic_DNA"/>
</dbReference>
<dbReference type="Proteomes" id="UP000233375">
    <property type="component" value="Unassembled WGS sequence"/>
</dbReference>
<proteinExistence type="predicted"/>
<accession>A0A2N0Z1G8</accession>
<dbReference type="OrthoDB" id="5294870at2"/>
<reference evidence="2 3" key="1">
    <citation type="journal article" date="2003" name="Int. J. Syst. Evol. Microbiol.">
        <title>Bacillus nealsonii sp. nov., isolated from a spacecraft-assembly facility, whose spores are gamma-radiation resistant.</title>
        <authorList>
            <person name="Venkateswaran K."/>
            <person name="Kempf M."/>
            <person name="Chen F."/>
            <person name="Satomi M."/>
            <person name="Nicholson W."/>
            <person name="Kern R."/>
        </authorList>
    </citation>
    <scope>NUCLEOTIDE SEQUENCE [LARGE SCALE GENOMIC DNA]</scope>
    <source>
        <strain evidence="2 3">FO-92</strain>
    </source>
</reference>
<organism evidence="2 3">
    <name type="scientific">Niallia nealsonii</name>
    <dbReference type="NCBI Taxonomy" id="115979"/>
    <lineage>
        <taxon>Bacteria</taxon>
        <taxon>Bacillati</taxon>
        <taxon>Bacillota</taxon>
        <taxon>Bacilli</taxon>
        <taxon>Bacillales</taxon>
        <taxon>Bacillaceae</taxon>
        <taxon>Niallia</taxon>
    </lineage>
</organism>
<dbReference type="InterPro" id="IPR011008">
    <property type="entry name" value="Dimeric_a/b-barrel"/>
</dbReference>